<sequence length="283" mass="32229">MLTKLNILFLLLSYCIIVQAQEIIPFRLTPYNNIIVKALVNDKDSLDLMFQIAMGDASISPERKRKTDHIIFNKDEISENNTLQLGKVVTKNVRFFDNELTGHEADGKFGTGVFSGKVFKIDYDNNKFVIYDQLPDVKGYQAIQLYPERDQLFINADNFIDGIGIEGHFLLQSGYSGGLLYNNQFAEDHELNKKLQVTGEKTLKNSSGKSVITKQGILSQFKIGSITMKNVSAGFFAGDLKTQKVSYFAADMLRRFIWIFDADRKTAYIKPSQYFSTPYYKIK</sequence>
<dbReference type="RefSeq" id="WP_200245349.1">
    <property type="nucleotide sequence ID" value="NZ_JAENHK010000008.1"/>
</dbReference>
<evidence type="ECO:0000313" key="1">
    <source>
        <dbReference type="EMBL" id="MBK1895998.1"/>
    </source>
</evidence>
<dbReference type="Proteomes" id="UP000628669">
    <property type="component" value="Unassembled WGS sequence"/>
</dbReference>
<accession>A0ABS1FUS3</accession>
<evidence type="ECO:0000313" key="2">
    <source>
        <dbReference type="Proteomes" id="UP000628669"/>
    </source>
</evidence>
<organism evidence="1 2">
    <name type="scientific">Chryseobacterium paridis</name>
    <dbReference type="NCBI Taxonomy" id="2800328"/>
    <lineage>
        <taxon>Bacteria</taxon>
        <taxon>Pseudomonadati</taxon>
        <taxon>Bacteroidota</taxon>
        <taxon>Flavobacteriia</taxon>
        <taxon>Flavobacteriales</taxon>
        <taxon>Weeksellaceae</taxon>
        <taxon>Chryseobacterium group</taxon>
        <taxon>Chryseobacterium</taxon>
    </lineage>
</organism>
<name>A0ABS1FUS3_9FLAO</name>
<dbReference type="EMBL" id="JAENHK010000008">
    <property type="protein sequence ID" value="MBK1895998.1"/>
    <property type="molecule type" value="Genomic_DNA"/>
</dbReference>
<proteinExistence type="predicted"/>
<keyword evidence="2" id="KW-1185">Reference proteome</keyword>
<gene>
    <name evidence="1" type="ORF">JHL15_09565</name>
</gene>
<comment type="caution">
    <text evidence="1">The sequence shown here is derived from an EMBL/GenBank/DDBJ whole genome shotgun (WGS) entry which is preliminary data.</text>
</comment>
<reference evidence="2" key="1">
    <citation type="submission" date="2021-01" db="EMBL/GenBank/DDBJ databases">
        <title>Genome public.</title>
        <authorList>
            <person name="Liu C."/>
            <person name="Sun Q."/>
        </authorList>
    </citation>
    <scope>NUCLEOTIDE SEQUENCE [LARGE SCALE GENOMIC DNA]</scope>
    <source>
        <strain evidence="2">YIM B02567</strain>
    </source>
</reference>
<protein>
    <submittedName>
        <fullName evidence="1">Uncharacterized protein</fullName>
    </submittedName>
</protein>